<dbReference type="AlphaFoldDB" id="A0A9P1BL42"/>
<feature type="compositionally biased region" description="Polar residues" evidence="1">
    <location>
        <begin position="1073"/>
        <end position="1083"/>
    </location>
</feature>
<protein>
    <submittedName>
        <fullName evidence="3">Beta-galactosidase</fullName>
    </submittedName>
</protein>
<comment type="caution">
    <text evidence="2">The sequence shown here is derived from an EMBL/GenBank/DDBJ whole genome shotgun (WGS) entry which is preliminary data.</text>
</comment>
<dbReference type="Proteomes" id="UP001152797">
    <property type="component" value="Unassembled WGS sequence"/>
</dbReference>
<gene>
    <name evidence="2" type="ORF">C1SCF055_LOCUS3661</name>
</gene>
<evidence type="ECO:0000256" key="1">
    <source>
        <dbReference type="SAM" id="MobiDB-lite"/>
    </source>
</evidence>
<evidence type="ECO:0000313" key="3">
    <source>
        <dbReference type="EMBL" id="CAL4762639.1"/>
    </source>
</evidence>
<sequence>MALAASDRASAWSGPSDWPIRLRLKGLQGEHAEFNGDYVREHRRLPGLPHILAIWRLESGSSVLYLEQAACLIRFARTVSDVEHRRWFLSAKMSGPPYACRQSLWAGNLSDWMLQEEPVQKICLRPIMGRWENLAPDLGMSERPVARQDQAAVKEKSDTLPYTKGRCHQWMQNAAVAELVQNWKDEIDAGAERSGYNCAQVKVSHSSKRDRSHLAVSTYQAVLCEDASDTLILLGTIEVREESESLSLTLTNFSDKMFVEMLWDGWAGKDKEQGKRRGQFGDGLQSAVVVLSRDPGVDLKIFSSGHEWSFDWSFPSEVAKAHGKEALRVTTKASRQNLIGFDCGRDTRIKITGLQKQAFDESQFLFLCPPYEVISNSSGDILLSGQFRGCMYVREMRVLQHQAAAGVVSNRQGLNIASQNPGQSRDRIGFLSDAAKHLQTIQIWKGALSGDNQNVAELLYDALRDRSSLEARAFHLYATQTDQIPPAHAKLLADVFAARHPNCFAILETDYRGHKIVTQKLKKQAINIPQELFQVLRKNSEFKTPEEYWKMQQEQLAKSAERIPWTEKYHYAVTICQEALRNQVSYEVSYDSDPGDDIFFKLSGALHDRKILVSRVSSDGPASRAFIGIGSELVGIDFPSGTERVNAQHLKSPRFQVLVRERPLSFLNTIMGWRYPFKLQFLLRPAELNENQFSLVCREDLEVPFVALPGRNSSLQQAKFVINTAGCKFHDAGDSYHCPYFATQGVCFCGVDHLLTAILEEMEKSFNIHLNKIQKQWVDVEKNRLLRKHEKVYKVQKTQVVLRPPGTETASQQGFQDETIQRIVRSYLSGSVENLSEEERKILSAVRLVVAEVETQNWEKRESSDPQAALLGSQLIQFALAIHGNIHGLPVKSQMDVYKNRLSTRALAVGSPEAGQEVEGRVGRVAMRRLEDYSRLLQPHLSAVRVPPGNQSLLALMDAGIQGVTLHGAPEMGGAHSFGTGEEGEPEPAVVVDDEDEPFGSASAEDKAFLQLVRGILLQRERTHWSTHFSKLTEEIRRQQVTIPSRFQSTSGWWWLMQMLREWHSVFRVGSAHSSASNDTNPLISVVPKETHQ</sequence>
<dbReference type="EMBL" id="CAMXCT030000197">
    <property type="protein sequence ID" value="CAL4762639.1"/>
    <property type="molecule type" value="Genomic_DNA"/>
</dbReference>
<dbReference type="EMBL" id="CAMXCT010000197">
    <property type="protein sequence ID" value="CAI3975327.1"/>
    <property type="molecule type" value="Genomic_DNA"/>
</dbReference>
<evidence type="ECO:0000313" key="4">
    <source>
        <dbReference type="Proteomes" id="UP001152797"/>
    </source>
</evidence>
<evidence type="ECO:0000313" key="2">
    <source>
        <dbReference type="EMBL" id="CAI3975327.1"/>
    </source>
</evidence>
<reference evidence="3 4" key="2">
    <citation type="submission" date="2024-05" db="EMBL/GenBank/DDBJ databases">
        <authorList>
            <person name="Chen Y."/>
            <person name="Shah S."/>
            <person name="Dougan E. K."/>
            <person name="Thang M."/>
            <person name="Chan C."/>
        </authorList>
    </citation>
    <scope>NUCLEOTIDE SEQUENCE [LARGE SCALE GENOMIC DNA]</scope>
</reference>
<keyword evidence="4" id="KW-1185">Reference proteome</keyword>
<organism evidence="2">
    <name type="scientific">Cladocopium goreaui</name>
    <dbReference type="NCBI Taxonomy" id="2562237"/>
    <lineage>
        <taxon>Eukaryota</taxon>
        <taxon>Sar</taxon>
        <taxon>Alveolata</taxon>
        <taxon>Dinophyceae</taxon>
        <taxon>Suessiales</taxon>
        <taxon>Symbiodiniaceae</taxon>
        <taxon>Cladocopium</taxon>
    </lineage>
</organism>
<accession>A0A9P1BL42</accession>
<dbReference type="OrthoDB" id="5376140at2759"/>
<feature type="region of interest" description="Disordered" evidence="1">
    <location>
        <begin position="1073"/>
        <end position="1093"/>
    </location>
</feature>
<proteinExistence type="predicted"/>
<reference evidence="2" key="1">
    <citation type="submission" date="2022-10" db="EMBL/GenBank/DDBJ databases">
        <authorList>
            <person name="Chen Y."/>
            <person name="Dougan E. K."/>
            <person name="Chan C."/>
            <person name="Rhodes N."/>
            <person name="Thang M."/>
        </authorList>
    </citation>
    <scope>NUCLEOTIDE SEQUENCE</scope>
</reference>
<dbReference type="EMBL" id="CAMXCT020000197">
    <property type="protein sequence ID" value="CAL1128702.1"/>
    <property type="molecule type" value="Genomic_DNA"/>
</dbReference>
<name>A0A9P1BL42_9DINO</name>